<reference evidence="1 2" key="1">
    <citation type="submission" date="2024-02" db="EMBL/GenBank/DDBJ databases">
        <title>Deinococcus xinjiangensis NBRC 107630.</title>
        <authorList>
            <person name="Ichikawa N."/>
            <person name="Katano-Makiyama Y."/>
            <person name="Hidaka K."/>
        </authorList>
    </citation>
    <scope>NUCLEOTIDE SEQUENCE [LARGE SCALE GENOMIC DNA]</scope>
    <source>
        <strain evidence="1 2">NBRC 107630</strain>
    </source>
</reference>
<dbReference type="EMBL" id="BAABRN010000068">
    <property type="protein sequence ID" value="GAA5503804.1"/>
    <property type="molecule type" value="Genomic_DNA"/>
</dbReference>
<keyword evidence="2" id="KW-1185">Reference proteome</keyword>
<proteinExistence type="predicted"/>
<evidence type="ECO:0000313" key="2">
    <source>
        <dbReference type="Proteomes" id="UP001458946"/>
    </source>
</evidence>
<name>A0ABP9VEZ1_9DEIO</name>
<sequence length="213" mass="23407">MKTLTHWVDRWRTLRLRQITFDAQTRRDIQSAAEQYQIPSALIASILADERVRLDLADRVQDKVLRLSLKLPTGVAGPLVAAVERVCGRPVDTFSLGRAQMKTTTLNRLGETGYLNLPQTSLERRQLLLNDLQAPTLVAACLRATADHWQAGGVNIEGRPDVLGTLYSIGLTGTQGVHAHPQANARGRAIAAHAAWFTESTAHVPRTIPLPLT</sequence>
<organism evidence="1 2">
    <name type="scientific">Deinococcus xinjiangensis</name>
    <dbReference type="NCBI Taxonomy" id="457454"/>
    <lineage>
        <taxon>Bacteria</taxon>
        <taxon>Thermotogati</taxon>
        <taxon>Deinococcota</taxon>
        <taxon>Deinococci</taxon>
        <taxon>Deinococcales</taxon>
        <taxon>Deinococcaceae</taxon>
        <taxon>Deinococcus</taxon>
    </lineage>
</organism>
<comment type="caution">
    <text evidence="1">The sequence shown here is derived from an EMBL/GenBank/DDBJ whole genome shotgun (WGS) entry which is preliminary data.</text>
</comment>
<accession>A0ABP9VEZ1</accession>
<dbReference type="Proteomes" id="UP001458946">
    <property type="component" value="Unassembled WGS sequence"/>
</dbReference>
<dbReference type="RefSeq" id="WP_353543777.1">
    <property type="nucleotide sequence ID" value="NZ_BAABRN010000068.1"/>
</dbReference>
<evidence type="ECO:0000313" key="1">
    <source>
        <dbReference type="EMBL" id="GAA5503804.1"/>
    </source>
</evidence>
<protein>
    <submittedName>
        <fullName evidence="1">Uncharacterized protein</fullName>
    </submittedName>
</protein>
<gene>
    <name evidence="1" type="ORF">Dxin01_03567</name>
</gene>